<dbReference type="PROSITE" id="PS50943">
    <property type="entry name" value="HTH_CROC1"/>
    <property type="match status" value="1"/>
</dbReference>
<dbReference type="GO" id="GO:0003700">
    <property type="term" value="F:DNA-binding transcription factor activity"/>
    <property type="evidence" value="ECO:0007669"/>
    <property type="project" value="TreeGrafter"/>
</dbReference>
<dbReference type="OrthoDB" id="5511017at2"/>
<evidence type="ECO:0000256" key="1">
    <source>
        <dbReference type="ARBA" id="ARBA00023015"/>
    </source>
</evidence>
<feature type="domain" description="HTH cro/C1-type" evidence="4">
    <location>
        <begin position="12"/>
        <end position="66"/>
    </location>
</feature>
<dbReference type="InterPro" id="IPR001387">
    <property type="entry name" value="Cro/C1-type_HTH"/>
</dbReference>
<dbReference type="STRING" id="596152.DesU5LDRAFT_3763"/>
<keyword evidence="2" id="KW-0238">DNA-binding</keyword>
<evidence type="ECO:0000259" key="4">
    <source>
        <dbReference type="PROSITE" id="PS50943"/>
    </source>
</evidence>
<dbReference type="HOGENOM" id="CLU_066192_17_5_7"/>
<dbReference type="SMART" id="SM00530">
    <property type="entry name" value="HTH_XRE"/>
    <property type="match status" value="1"/>
</dbReference>
<accession>I2Q6H4</accession>
<dbReference type="SUPFAM" id="SSF47413">
    <property type="entry name" value="lambda repressor-like DNA-binding domains"/>
    <property type="match status" value="1"/>
</dbReference>
<dbReference type="Gene3D" id="1.10.260.40">
    <property type="entry name" value="lambda repressor-like DNA-binding domains"/>
    <property type="match status" value="1"/>
</dbReference>
<sequence>MENLEKALGDRIKTLRKLRGWTQENLAEQAKVSVQHVGEIERGDGNPTLQSLERLSKGLGVTVSQLLAVEEPEQERELLQEQIIDVVKEMPTTELKLLQSVINLSKRLSIRVKQS</sequence>
<dbReference type="AlphaFoldDB" id="I2Q6H4"/>
<gene>
    <name evidence="5" type="ORF">DesU5LDRAFT_3763</name>
</gene>
<dbReference type="PANTHER" id="PTHR46797">
    <property type="entry name" value="HTH-TYPE TRANSCRIPTIONAL REGULATOR"/>
    <property type="match status" value="1"/>
</dbReference>
<protein>
    <submittedName>
        <fullName evidence="5">Putative transcriptional regulator</fullName>
    </submittedName>
</protein>
<dbReference type="InterPro" id="IPR010982">
    <property type="entry name" value="Lambda_DNA-bd_dom_sf"/>
</dbReference>
<dbReference type="GO" id="GO:0005829">
    <property type="term" value="C:cytosol"/>
    <property type="evidence" value="ECO:0007669"/>
    <property type="project" value="TreeGrafter"/>
</dbReference>
<dbReference type="Pfam" id="PF01381">
    <property type="entry name" value="HTH_3"/>
    <property type="match status" value="1"/>
</dbReference>
<dbReference type="PANTHER" id="PTHR46797:SF23">
    <property type="entry name" value="HTH-TYPE TRANSCRIPTIONAL REGULATOR SUTR"/>
    <property type="match status" value="1"/>
</dbReference>
<reference evidence="5" key="1">
    <citation type="submission" date="2011-11" db="EMBL/GenBank/DDBJ databases">
        <title>Improved High-Quality Draft sequence of Desulfovibrio sp. U5L.</title>
        <authorList>
            <consortium name="US DOE Joint Genome Institute"/>
            <person name="Lucas S."/>
            <person name="Han J."/>
            <person name="Lapidus A."/>
            <person name="Cheng J.-F."/>
            <person name="Goodwin L."/>
            <person name="Pitluck S."/>
            <person name="Peters L."/>
            <person name="Ovchinnikova G."/>
            <person name="Held B."/>
            <person name="Detter J.C."/>
            <person name="Han C."/>
            <person name="Tapia R."/>
            <person name="Land M."/>
            <person name="Hauser L."/>
            <person name="Kyrpides N."/>
            <person name="Ivanova N."/>
            <person name="Pagani I."/>
            <person name="Gabster J."/>
            <person name="Walker C."/>
            <person name="Stolyar S."/>
            <person name="Stahl D."/>
            <person name="Arkin A."/>
            <person name="Dehal P."/>
            <person name="Hazen T."/>
            <person name="Woyke T."/>
        </authorList>
    </citation>
    <scope>NUCLEOTIDE SEQUENCE [LARGE SCALE GENOMIC DNA]</scope>
    <source>
        <strain evidence="5">U5L</strain>
    </source>
</reference>
<proteinExistence type="predicted"/>
<evidence type="ECO:0000256" key="2">
    <source>
        <dbReference type="ARBA" id="ARBA00023125"/>
    </source>
</evidence>
<dbReference type="eggNOG" id="COG1396">
    <property type="taxonomic scope" value="Bacteria"/>
</dbReference>
<evidence type="ECO:0000313" key="5">
    <source>
        <dbReference type="EMBL" id="EIG55380.1"/>
    </source>
</evidence>
<name>I2Q6H4_9BACT</name>
<organism evidence="5">
    <name type="scientific">Desulfovibrio sp. U5L</name>
    <dbReference type="NCBI Taxonomy" id="596152"/>
    <lineage>
        <taxon>Bacteria</taxon>
        <taxon>Pseudomonadati</taxon>
        <taxon>Thermodesulfobacteriota</taxon>
        <taxon>Desulfovibrionia</taxon>
        <taxon>Desulfovibrionales</taxon>
        <taxon>Desulfovibrionaceae</taxon>
        <taxon>Desulfovibrio</taxon>
    </lineage>
</organism>
<keyword evidence="1" id="KW-0805">Transcription regulation</keyword>
<dbReference type="GO" id="GO:0003677">
    <property type="term" value="F:DNA binding"/>
    <property type="evidence" value="ECO:0007669"/>
    <property type="project" value="UniProtKB-KW"/>
</dbReference>
<evidence type="ECO:0000256" key="3">
    <source>
        <dbReference type="ARBA" id="ARBA00023163"/>
    </source>
</evidence>
<dbReference type="EMBL" id="JH600068">
    <property type="protein sequence ID" value="EIG55380.1"/>
    <property type="molecule type" value="Genomic_DNA"/>
</dbReference>
<dbReference type="CDD" id="cd00093">
    <property type="entry name" value="HTH_XRE"/>
    <property type="match status" value="1"/>
</dbReference>
<keyword evidence="3" id="KW-0804">Transcription</keyword>
<dbReference type="InterPro" id="IPR050807">
    <property type="entry name" value="TransReg_Diox_bact_type"/>
</dbReference>